<dbReference type="SUPFAM" id="SSF110857">
    <property type="entry name" value="Gamma-glutamyl cyclotransferase-like"/>
    <property type="match status" value="1"/>
</dbReference>
<keyword evidence="3" id="KW-1185">Reference proteome</keyword>
<evidence type="ECO:0000259" key="1">
    <source>
        <dbReference type="Pfam" id="PF06094"/>
    </source>
</evidence>
<name>A0A5C4SIU0_9FLAO</name>
<dbReference type="Proteomes" id="UP000308713">
    <property type="component" value="Unassembled WGS sequence"/>
</dbReference>
<dbReference type="OrthoDB" id="482277at2"/>
<dbReference type="CDD" id="cd06661">
    <property type="entry name" value="GGCT_like"/>
    <property type="match status" value="1"/>
</dbReference>
<gene>
    <name evidence="2" type="ORF">FGF67_13375</name>
</gene>
<protein>
    <submittedName>
        <fullName evidence="2">Gamma-glutamylcyclotransferase</fullName>
    </submittedName>
</protein>
<comment type="caution">
    <text evidence="2">The sequence shown here is derived from an EMBL/GenBank/DDBJ whole genome shotgun (WGS) entry which is preliminary data.</text>
</comment>
<dbReference type="Gene3D" id="3.10.490.10">
    <property type="entry name" value="Gamma-glutamyl cyclotransferase-like"/>
    <property type="match status" value="1"/>
</dbReference>
<accession>A0A5C4SIU0</accession>
<dbReference type="GO" id="GO:0016740">
    <property type="term" value="F:transferase activity"/>
    <property type="evidence" value="ECO:0007669"/>
    <property type="project" value="UniProtKB-KW"/>
</dbReference>
<organism evidence="2 3">
    <name type="scientific">Allotamlana fucoidanivorans</name>
    <dbReference type="NCBI Taxonomy" id="2583814"/>
    <lineage>
        <taxon>Bacteria</taxon>
        <taxon>Pseudomonadati</taxon>
        <taxon>Bacteroidota</taxon>
        <taxon>Flavobacteriia</taxon>
        <taxon>Flavobacteriales</taxon>
        <taxon>Flavobacteriaceae</taxon>
        <taxon>Allotamlana</taxon>
    </lineage>
</organism>
<dbReference type="InterPro" id="IPR013024">
    <property type="entry name" value="GGCT-like"/>
</dbReference>
<sequence>MNCLGHDFLFVYGTLLKQADNEMSRFLASHSHCIGDGYFQGKLFQVAHYPGAILSDAPADKVYGSVYQLYHASTVFNVLDDYEGINEQSDVPDLYKRILVEAWLFDKRKLKAWVYIYNRPTKGLPVISSGKY</sequence>
<dbReference type="EMBL" id="VDCS01000012">
    <property type="protein sequence ID" value="TNJ42974.1"/>
    <property type="molecule type" value="Genomic_DNA"/>
</dbReference>
<evidence type="ECO:0000313" key="3">
    <source>
        <dbReference type="Proteomes" id="UP000308713"/>
    </source>
</evidence>
<feature type="domain" description="Gamma-glutamylcyclotransferase AIG2-like" evidence="1">
    <location>
        <begin position="9"/>
        <end position="132"/>
    </location>
</feature>
<dbReference type="InterPro" id="IPR036568">
    <property type="entry name" value="GGCT-like_sf"/>
</dbReference>
<keyword evidence="2" id="KW-0808">Transferase</keyword>
<dbReference type="Pfam" id="PF06094">
    <property type="entry name" value="GGACT"/>
    <property type="match status" value="1"/>
</dbReference>
<evidence type="ECO:0000313" key="2">
    <source>
        <dbReference type="EMBL" id="TNJ42974.1"/>
    </source>
</evidence>
<proteinExistence type="predicted"/>
<reference evidence="2 3" key="1">
    <citation type="submission" date="2019-05" db="EMBL/GenBank/DDBJ databases">
        <title>Tamlana fucoidanivorans sp. nov., isolated from the surface of algae collected from Fujian province in China.</title>
        <authorList>
            <person name="Li J."/>
        </authorList>
    </citation>
    <scope>NUCLEOTIDE SEQUENCE [LARGE SCALE GENOMIC DNA]</scope>
    <source>
        <strain evidence="2 3">CW2-9</strain>
    </source>
</reference>
<dbReference type="InterPro" id="IPR009288">
    <property type="entry name" value="AIG2-like_dom"/>
</dbReference>
<dbReference type="RefSeq" id="WP_139698267.1">
    <property type="nucleotide sequence ID" value="NZ_CP074074.1"/>
</dbReference>
<dbReference type="AlphaFoldDB" id="A0A5C4SIU0"/>